<dbReference type="SUPFAM" id="SSF51338">
    <property type="entry name" value="Composite domain of metallo-dependent hydrolases"/>
    <property type="match status" value="1"/>
</dbReference>
<dbReference type="InterPro" id="IPR013108">
    <property type="entry name" value="Amidohydro_3"/>
</dbReference>
<organism evidence="2 3">
    <name type="scientific">Vibrio parahaemolyticus</name>
    <dbReference type="NCBI Taxonomy" id="670"/>
    <lineage>
        <taxon>Bacteria</taxon>
        <taxon>Pseudomonadati</taxon>
        <taxon>Pseudomonadota</taxon>
        <taxon>Gammaproteobacteria</taxon>
        <taxon>Vibrionales</taxon>
        <taxon>Vibrionaceae</taxon>
        <taxon>Vibrio</taxon>
    </lineage>
</organism>
<dbReference type="Gene3D" id="3.20.20.140">
    <property type="entry name" value="Metal-dependent hydrolases"/>
    <property type="match status" value="1"/>
</dbReference>
<comment type="caution">
    <text evidence="2">The sequence shown here is derived from an EMBL/GenBank/DDBJ whole genome shotgun (WGS) entry which is preliminary data.</text>
</comment>
<dbReference type="Gene3D" id="2.30.40.10">
    <property type="entry name" value="Urease, subunit C, domain 1"/>
    <property type="match status" value="1"/>
</dbReference>
<dbReference type="GO" id="GO:0016810">
    <property type="term" value="F:hydrolase activity, acting on carbon-nitrogen (but not peptide) bonds"/>
    <property type="evidence" value="ECO:0007669"/>
    <property type="project" value="InterPro"/>
</dbReference>
<proteinExistence type="predicted"/>
<evidence type="ECO:0000313" key="3">
    <source>
        <dbReference type="Proteomes" id="UP000214596"/>
    </source>
</evidence>
<dbReference type="Pfam" id="PF07969">
    <property type="entry name" value="Amidohydro_3"/>
    <property type="match status" value="1"/>
</dbReference>
<reference evidence="2 3" key="1">
    <citation type="journal article" date="2017" name="Appl. Environ. Microbiol.">
        <title>Parallel evolution of two clades of a major Atlantic endemic Vibrio parahaemolyticus pathogen lineage by independent acquisition of related pathogenicity islands.</title>
        <authorList>
            <person name="Xu F."/>
            <person name="Gonzalez-Escalona N."/>
            <person name="Drees K.P."/>
            <person name="Sebra R.P."/>
            <person name="Cooper V.S."/>
            <person name="Jones S.H."/>
            <person name="Whistler C.A."/>
        </authorList>
    </citation>
    <scope>NUCLEOTIDE SEQUENCE [LARGE SCALE GENOMIC DNA]</scope>
    <source>
        <strain evidence="2 3">MAVP-3</strain>
    </source>
</reference>
<dbReference type="PANTHER" id="PTHR22642">
    <property type="entry name" value="IMIDAZOLONEPROPIONASE"/>
    <property type="match status" value="1"/>
</dbReference>
<keyword evidence="2" id="KW-0378">Hydrolase</keyword>
<gene>
    <name evidence="2" type="ORF">CA163_40550</name>
</gene>
<dbReference type="InterPro" id="IPR011059">
    <property type="entry name" value="Metal-dep_hydrolase_composite"/>
</dbReference>
<feature type="non-terminal residue" evidence="2">
    <location>
        <position position="70"/>
    </location>
</feature>
<feature type="domain" description="Amidohydrolase 3" evidence="1">
    <location>
        <begin position="1"/>
        <end position="68"/>
    </location>
</feature>
<protein>
    <submittedName>
        <fullName evidence="2">Amidohydrolase</fullName>
    </submittedName>
</protein>
<dbReference type="Proteomes" id="UP000214596">
    <property type="component" value="Unassembled WGS sequence"/>
</dbReference>
<dbReference type="AlphaFoldDB" id="A0A227G0S0"/>
<dbReference type="PANTHER" id="PTHR22642:SF2">
    <property type="entry name" value="PROTEIN LONG AFTER FAR-RED 3"/>
    <property type="match status" value="1"/>
</dbReference>
<accession>A0A227G0S0</accession>
<dbReference type="EMBL" id="NIXT01005815">
    <property type="protein sequence ID" value="OXD86500.1"/>
    <property type="molecule type" value="Genomic_DNA"/>
</dbReference>
<evidence type="ECO:0000259" key="1">
    <source>
        <dbReference type="Pfam" id="PF07969"/>
    </source>
</evidence>
<feature type="non-terminal residue" evidence="2">
    <location>
        <position position="1"/>
    </location>
</feature>
<name>A0A227G0S0_VIBPH</name>
<sequence>VNRTTRTDKVLGADQRVDTYTALQAMTIWPAYQHFEESYKGSIEVGKNADLIILDNNPMKIEPKALKDLN</sequence>
<evidence type="ECO:0000313" key="2">
    <source>
        <dbReference type="EMBL" id="OXD86500.1"/>
    </source>
</evidence>